<dbReference type="SUPFAM" id="SSF56219">
    <property type="entry name" value="DNase I-like"/>
    <property type="match status" value="1"/>
</dbReference>
<evidence type="ECO:0000313" key="3">
    <source>
        <dbReference type="EMBL" id="GHJ89225.1"/>
    </source>
</evidence>
<sequence>MSEEAQEPRASIADLRSRFEALAADQKSTISPGKPAVPKKASAFPSGNGAPPTLTSTSRPPSGSSTPAPLSRSADVKEVSRSASVASDIPTISLSNTDAAEIVEASADQAEDGSRGWITPSPITLSPSLLAMDVDLQGGLSKEEPAASHSPKEDALSSEKLSVADLRSKFGGTGPVDNGAFTGFRSKPSSRPSSRPPSPGPHESLVPDENSEPAGRCLPPLETTAKVAMRKSPPPILSSPPSPRPESRPQVKAKPPPPPVPPKSRNKTIQDELSGENTRRSVLPPAEISGQGQVSSTVLPEPFSLNQKATLPPPLPGRPVLSEANSVPPRLPERARTVAASGATAATDTPQLPSRQATNATLRPSDNLGSAGVHLRVASVSNPLDADDQEYRPPPPPSRHAAPSDSPQMPTRVRKQNSQDANSSDPGDEGDEGDEPHGLRTTMSTSAKRALDEYPDSSRAHRRAPDFVPRQFITNHHNIHAYTVCGHRLCIVSHKLKVYDLTLGDAQPIITFDPKSLGIESRSKEHKLTAVSFRALSTGMEEGRFIWCGSNLGHLVEVDTSSGKVTQVRVGVHSSTITHIFRYREYMLSLEENGKMHVFGPLGDNATEGGLTNMTPWRTIRTAEKTNFVRMLGDQVWTASGPATRSTTNPSLRGPTIRVYEPLGVGTANTSGRTTYTSEWTGAVTAAAVLASNPHEVYLAHEGGYVSVFDREALACKSVMKISSSDILALEGVGDRLWAGYRTGMVHVYDVTTMPWTTTNMWLAHPDHPVQQILVDRLSVEETGRFAVWTYARDKLHAWDGLLSADWIETRLEDREAEYSDHSLVNVLICSWNIDNSKPSDLVGPPENTKFLEECIGSAEQPDMIIFGFQEVIDLNDRKLAASQCLDLATLRGSILIPTSAETMLFGRKDKHDGRGSSDSVSHAYGRWQDKLAIAVRQYTGVPYVMLDKESLVGLMTVVFVKNDFRSRVAEASITTFKRGMGGTYGNKGAIVARCAIDDSSICFVNVHLAAGQSQRVARNADLAAILEDKPVLPTAETPLAFINGGDGTRILDHETIFLSGDLNYRIDQRRENVIASIEAGDLEYLLEHDQLRKEMKNNPSFRLRAFKEAPIRFVPTYKYAPNSMEFDQSSKKRIPAWCDRILWKTRTDEHVDCVEYRRYEPLVSDHRPISARFDMKVKSIDPDLYAQVRKQVADGWFKQEGALIEKIMTSLDANV</sequence>
<dbReference type="SUPFAM" id="SSF50978">
    <property type="entry name" value="WD40 repeat-like"/>
    <property type="match status" value="1"/>
</dbReference>
<dbReference type="InterPro" id="IPR036691">
    <property type="entry name" value="Endo/exonu/phosph_ase_sf"/>
</dbReference>
<gene>
    <name evidence="3" type="ORF">NliqN6_5627</name>
</gene>
<feature type="region of interest" description="Disordered" evidence="1">
    <location>
        <begin position="23"/>
        <end position="463"/>
    </location>
</feature>
<reference evidence="3" key="1">
    <citation type="submission" date="2020-07" db="EMBL/GenBank/DDBJ databases">
        <title>Draft Genome Sequence of a Deep-Sea Yeast, Naganishia (Cryptococcus) liquefaciens strain N6.</title>
        <authorList>
            <person name="Han Y.W."/>
            <person name="Kajitani R."/>
            <person name="Morimoto H."/>
            <person name="Parhat M."/>
            <person name="Tsubouchi H."/>
            <person name="Bakenova O."/>
            <person name="Ogata M."/>
            <person name="Argunhan B."/>
            <person name="Aoki R."/>
            <person name="Kajiwara S."/>
            <person name="Itoh T."/>
            <person name="Iwasaki H."/>
        </authorList>
    </citation>
    <scope>NUCLEOTIDE SEQUENCE</scope>
    <source>
        <strain evidence="3">N6</strain>
    </source>
</reference>
<feature type="compositionally biased region" description="Pro residues" evidence="1">
    <location>
        <begin position="232"/>
        <end position="244"/>
    </location>
</feature>
<dbReference type="GO" id="GO:0046856">
    <property type="term" value="P:phosphatidylinositol dephosphorylation"/>
    <property type="evidence" value="ECO:0007669"/>
    <property type="project" value="InterPro"/>
</dbReference>
<dbReference type="AlphaFoldDB" id="A0A8H3TXV6"/>
<dbReference type="InterPro" id="IPR036322">
    <property type="entry name" value="WD40_repeat_dom_sf"/>
</dbReference>
<dbReference type="Proteomes" id="UP000620104">
    <property type="component" value="Unassembled WGS sequence"/>
</dbReference>
<feature type="compositionally biased region" description="Polar residues" evidence="1">
    <location>
        <begin position="81"/>
        <end position="98"/>
    </location>
</feature>
<feature type="compositionally biased region" description="Polar residues" evidence="1">
    <location>
        <begin position="416"/>
        <end position="425"/>
    </location>
</feature>
<keyword evidence="4" id="KW-1185">Reference proteome</keyword>
<dbReference type="InterPro" id="IPR000300">
    <property type="entry name" value="IPPc"/>
</dbReference>
<dbReference type="PANTHER" id="PTHR11200">
    <property type="entry name" value="INOSITOL 5-PHOSPHATASE"/>
    <property type="match status" value="1"/>
</dbReference>
<feature type="compositionally biased region" description="Polar residues" evidence="1">
    <location>
        <begin position="350"/>
        <end position="368"/>
    </location>
</feature>
<evidence type="ECO:0000259" key="2">
    <source>
        <dbReference type="SMART" id="SM00128"/>
    </source>
</evidence>
<feature type="compositionally biased region" description="Basic and acidic residues" evidence="1">
    <location>
        <begin position="141"/>
        <end position="157"/>
    </location>
</feature>
<dbReference type="PANTHER" id="PTHR11200:SF240">
    <property type="entry name" value="INOSITOL POLYPHOSPHATE 5-PHOSPHATASE C9G1.10C-RELATED"/>
    <property type="match status" value="1"/>
</dbReference>
<proteinExistence type="predicted"/>
<accession>A0A8H3TXV6</accession>
<dbReference type="GO" id="GO:0004439">
    <property type="term" value="F:phosphatidylinositol-4,5-bisphosphate 5-phosphatase activity"/>
    <property type="evidence" value="ECO:0007669"/>
    <property type="project" value="TreeGrafter"/>
</dbReference>
<dbReference type="InterPro" id="IPR046985">
    <property type="entry name" value="IP5"/>
</dbReference>
<feature type="compositionally biased region" description="Low complexity" evidence="1">
    <location>
        <begin position="51"/>
        <end position="69"/>
    </location>
</feature>
<organism evidence="3 4">
    <name type="scientific">Naganishia liquefaciens</name>
    <dbReference type="NCBI Taxonomy" id="104408"/>
    <lineage>
        <taxon>Eukaryota</taxon>
        <taxon>Fungi</taxon>
        <taxon>Dikarya</taxon>
        <taxon>Basidiomycota</taxon>
        <taxon>Agaricomycotina</taxon>
        <taxon>Tremellomycetes</taxon>
        <taxon>Filobasidiales</taxon>
        <taxon>Filobasidiaceae</taxon>
        <taxon>Naganishia</taxon>
    </lineage>
</organism>
<feature type="compositionally biased region" description="Basic and acidic residues" evidence="1">
    <location>
        <begin position="449"/>
        <end position="463"/>
    </location>
</feature>
<dbReference type="Gene3D" id="3.60.10.10">
    <property type="entry name" value="Endonuclease/exonuclease/phosphatase"/>
    <property type="match status" value="1"/>
</dbReference>
<dbReference type="EMBL" id="BLZA01000040">
    <property type="protein sequence ID" value="GHJ89225.1"/>
    <property type="molecule type" value="Genomic_DNA"/>
</dbReference>
<comment type="caution">
    <text evidence="3">The sequence shown here is derived from an EMBL/GenBank/DDBJ whole genome shotgun (WGS) entry which is preliminary data.</text>
</comment>
<dbReference type="OrthoDB" id="2248459at2759"/>
<protein>
    <recommendedName>
        <fullName evidence="2">Inositol polyphosphate-related phosphatase domain-containing protein</fullName>
    </recommendedName>
</protein>
<name>A0A8H3TXV6_9TREE</name>
<evidence type="ECO:0000256" key="1">
    <source>
        <dbReference type="SAM" id="MobiDB-lite"/>
    </source>
</evidence>
<feature type="compositionally biased region" description="Low complexity" evidence="1">
    <location>
        <begin position="337"/>
        <end position="349"/>
    </location>
</feature>
<dbReference type="Pfam" id="PF22669">
    <property type="entry name" value="Exo_endo_phos2"/>
    <property type="match status" value="1"/>
</dbReference>
<dbReference type="SMART" id="SM00128">
    <property type="entry name" value="IPPc"/>
    <property type="match status" value="1"/>
</dbReference>
<feature type="compositionally biased region" description="Polar residues" evidence="1">
    <location>
        <begin position="290"/>
        <end position="309"/>
    </location>
</feature>
<feature type="domain" description="Inositol polyphosphate-related phosphatase" evidence="2">
    <location>
        <begin position="823"/>
        <end position="1182"/>
    </location>
</feature>
<evidence type="ECO:0000313" key="4">
    <source>
        <dbReference type="Proteomes" id="UP000620104"/>
    </source>
</evidence>